<keyword evidence="2" id="KW-1185">Reference proteome</keyword>
<evidence type="ECO:0000313" key="3">
    <source>
        <dbReference type="WBParaSite" id="PDA_v2.g15288.t1"/>
    </source>
</evidence>
<dbReference type="AlphaFoldDB" id="A0A914PCG9"/>
<dbReference type="WBParaSite" id="PDA_v2.g15288.t1">
    <property type="protein sequence ID" value="PDA_v2.g15288.t1"/>
    <property type="gene ID" value="PDA_v2.g15288"/>
</dbReference>
<organism evidence="2 3">
    <name type="scientific">Panagrolaimus davidi</name>
    <dbReference type="NCBI Taxonomy" id="227884"/>
    <lineage>
        <taxon>Eukaryota</taxon>
        <taxon>Metazoa</taxon>
        <taxon>Ecdysozoa</taxon>
        <taxon>Nematoda</taxon>
        <taxon>Chromadorea</taxon>
        <taxon>Rhabditida</taxon>
        <taxon>Tylenchina</taxon>
        <taxon>Panagrolaimomorpha</taxon>
        <taxon>Panagrolaimoidea</taxon>
        <taxon>Panagrolaimidae</taxon>
        <taxon>Panagrolaimus</taxon>
    </lineage>
</organism>
<feature type="region of interest" description="Disordered" evidence="1">
    <location>
        <begin position="45"/>
        <end position="68"/>
    </location>
</feature>
<sequence>MANHAGELIVVNVVKNLWQEFRDRNLHKMEDFYQHRKSTYNCIQQQPSSLQQQQRLPRNSGGGGGGRFVEVRYNLKSNHSSISEPVIVSNPHVTNTILSDSLNEKAINN</sequence>
<feature type="compositionally biased region" description="Low complexity" evidence="1">
    <location>
        <begin position="45"/>
        <end position="58"/>
    </location>
</feature>
<evidence type="ECO:0000256" key="1">
    <source>
        <dbReference type="SAM" id="MobiDB-lite"/>
    </source>
</evidence>
<evidence type="ECO:0000313" key="2">
    <source>
        <dbReference type="Proteomes" id="UP000887578"/>
    </source>
</evidence>
<accession>A0A914PCG9</accession>
<dbReference type="Proteomes" id="UP000887578">
    <property type="component" value="Unplaced"/>
</dbReference>
<protein>
    <submittedName>
        <fullName evidence="3">Uncharacterized protein</fullName>
    </submittedName>
</protein>
<proteinExistence type="predicted"/>
<name>A0A914PCG9_9BILA</name>
<reference evidence="3" key="1">
    <citation type="submission" date="2022-11" db="UniProtKB">
        <authorList>
            <consortium name="WormBaseParasite"/>
        </authorList>
    </citation>
    <scope>IDENTIFICATION</scope>
</reference>